<dbReference type="PATRIC" id="fig|1365250.3.peg.4795"/>
<dbReference type="RefSeq" id="WP_063358323.1">
    <property type="nucleotide sequence ID" value="NZ_AQHB01000025.1"/>
</dbReference>
<comment type="caution">
    <text evidence="1">Lacks conserved residue(s) required for the propagation of feature annotation.</text>
</comment>
<dbReference type="GO" id="GO:0006508">
    <property type="term" value="P:proteolysis"/>
    <property type="evidence" value="ECO:0007669"/>
    <property type="project" value="InterPro"/>
</dbReference>
<dbReference type="GO" id="GO:0004181">
    <property type="term" value="F:metallocarboxypeptidase activity"/>
    <property type="evidence" value="ECO:0007669"/>
    <property type="project" value="InterPro"/>
</dbReference>
<comment type="similarity">
    <text evidence="1">Belongs to the peptidase M14 family.</text>
</comment>
<dbReference type="CDD" id="cd06231">
    <property type="entry name" value="M14_REP34-like"/>
    <property type="match status" value="1"/>
</dbReference>
<gene>
    <name evidence="3" type="ORF">N475_24185</name>
</gene>
<evidence type="ECO:0000313" key="4">
    <source>
        <dbReference type="Proteomes" id="UP000076643"/>
    </source>
</evidence>
<evidence type="ECO:0000313" key="3">
    <source>
        <dbReference type="EMBL" id="KZN30833.1"/>
    </source>
</evidence>
<dbReference type="PROSITE" id="PS52035">
    <property type="entry name" value="PEPTIDASE_M14"/>
    <property type="match status" value="1"/>
</dbReference>
<dbReference type="Gene3D" id="3.40.630.10">
    <property type="entry name" value="Zn peptidases"/>
    <property type="match status" value="1"/>
</dbReference>
<reference evidence="3 4" key="1">
    <citation type="submission" date="2013-07" db="EMBL/GenBank/DDBJ databases">
        <title>Comparative Genomic and Metabolomic Analysis of Twelve Strains of Pseudoalteromonas luteoviolacea.</title>
        <authorList>
            <person name="Vynne N.G."/>
            <person name="Mansson M."/>
            <person name="Gram L."/>
        </authorList>
    </citation>
    <scope>NUCLEOTIDE SEQUENCE [LARGE SCALE GENOMIC DNA]</scope>
    <source>
        <strain evidence="3 4">DSM 6061</strain>
    </source>
</reference>
<feature type="domain" description="Peptidase M14" evidence="2">
    <location>
        <begin position="31"/>
        <end position="304"/>
    </location>
</feature>
<dbReference type="SUPFAM" id="SSF53187">
    <property type="entry name" value="Zn-dependent exopeptidases"/>
    <property type="match status" value="1"/>
</dbReference>
<dbReference type="EMBL" id="AUYB01000146">
    <property type="protein sequence ID" value="KZN30833.1"/>
    <property type="molecule type" value="Genomic_DNA"/>
</dbReference>
<accession>A0A166UUS2</accession>
<dbReference type="InterPro" id="IPR000834">
    <property type="entry name" value="Peptidase_M14"/>
</dbReference>
<organism evidence="3 4">
    <name type="scientific">Pseudoalteromonas luteoviolacea DSM 6061</name>
    <dbReference type="NCBI Taxonomy" id="1365250"/>
    <lineage>
        <taxon>Bacteria</taxon>
        <taxon>Pseudomonadati</taxon>
        <taxon>Pseudomonadota</taxon>
        <taxon>Gammaproteobacteria</taxon>
        <taxon>Alteromonadales</taxon>
        <taxon>Pseudoalteromonadaceae</taxon>
        <taxon>Pseudoalteromonas</taxon>
    </lineage>
</organism>
<evidence type="ECO:0000259" key="2">
    <source>
        <dbReference type="PROSITE" id="PS52035"/>
    </source>
</evidence>
<dbReference type="Proteomes" id="UP000076643">
    <property type="component" value="Unassembled WGS sequence"/>
</dbReference>
<dbReference type="AlphaFoldDB" id="A0A166UUS2"/>
<dbReference type="GO" id="GO:0016788">
    <property type="term" value="F:hydrolase activity, acting on ester bonds"/>
    <property type="evidence" value="ECO:0007669"/>
    <property type="project" value="InterPro"/>
</dbReference>
<dbReference type="GO" id="GO:0008270">
    <property type="term" value="F:zinc ion binding"/>
    <property type="evidence" value="ECO:0007669"/>
    <property type="project" value="InterPro"/>
</dbReference>
<keyword evidence="4" id="KW-1185">Reference proteome</keyword>
<evidence type="ECO:0000256" key="1">
    <source>
        <dbReference type="PROSITE-ProRule" id="PRU01379"/>
    </source>
</evidence>
<comment type="caution">
    <text evidence="3">The sequence shown here is derived from an EMBL/GenBank/DDBJ whole genome shotgun (WGS) entry which is preliminary data.</text>
</comment>
<protein>
    <recommendedName>
        <fullName evidence="2">Peptidase M14 domain-containing protein</fullName>
    </recommendedName>
</protein>
<dbReference type="Pfam" id="PF00246">
    <property type="entry name" value="Peptidase_M14"/>
    <property type="match status" value="1"/>
</dbReference>
<proteinExistence type="inferred from homology"/>
<sequence length="304" mass="34066">MSNQYPIGTPGTPWCNEEKQVWYQQQQIQRSYHTNVEFKVKSLSDICTIEEYGVLAYKAGKYSLFALKNKNYNPEHATILITGGVHGYETSGVLGALAFAERYIEQFIDRYNFLILPCISPWGFETINRWNPDAIDPNRSFYANSPAAESRLAMEYVDAYSGNIIAHIDLHETTDTDNSEFRPALAAREGKVNHNWNIPDGFYLVGHTQKPEPEFQKVIIEEVQKVTHIADADENGQLIGVKLEQFGVINYDGTKLGLCMGMTNAPFVTTTEVYPDSANTTPDECIDGQVASILGVLSFLSSQN</sequence>
<name>A0A166UUS2_9GAMM</name>